<sequence>MSKMEMLSLIGKFNAATLIVLSTSTYATNCALTVNDEEAVKCLQRKIDKLEKKLKLANKSNYQVPRGAIIQFDAKHCPNNWQRVETKNDIVKLNSTTYITCKKLK</sequence>
<evidence type="ECO:0000256" key="1">
    <source>
        <dbReference type="SAM" id="Coils"/>
    </source>
</evidence>
<evidence type="ECO:0000313" key="3">
    <source>
        <dbReference type="Proteomes" id="UP001157134"/>
    </source>
</evidence>
<dbReference type="EMBL" id="BSSV01000006">
    <property type="protein sequence ID" value="GLX86603.1"/>
    <property type="molecule type" value="Genomic_DNA"/>
</dbReference>
<evidence type="ECO:0008006" key="4">
    <source>
        <dbReference type="Google" id="ProtNLM"/>
    </source>
</evidence>
<protein>
    <recommendedName>
        <fullName evidence="4">DUF1496 domain-containing protein</fullName>
    </recommendedName>
</protein>
<gene>
    <name evidence="2" type="ORF">tloyanaT_28560</name>
</gene>
<keyword evidence="3" id="KW-1185">Reference proteome</keyword>
<comment type="caution">
    <text evidence="2">The sequence shown here is derived from an EMBL/GenBank/DDBJ whole genome shotgun (WGS) entry which is preliminary data.</text>
</comment>
<organism evidence="2 3">
    <name type="scientific">Thalassotalea loyana</name>
    <dbReference type="NCBI Taxonomy" id="280483"/>
    <lineage>
        <taxon>Bacteria</taxon>
        <taxon>Pseudomonadati</taxon>
        <taxon>Pseudomonadota</taxon>
        <taxon>Gammaproteobacteria</taxon>
        <taxon>Alteromonadales</taxon>
        <taxon>Colwelliaceae</taxon>
        <taxon>Thalassotalea</taxon>
    </lineage>
</organism>
<dbReference type="Proteomes" id="UP001157134">
    <property type="component" value="Unassembled WGS sequence"/>
</dbReference>
<proteinExistence type="predicted"/>
<name>A0ABQ6HEQ5_9GAMM</name>
<accession>A0ABQ6HEQ5</accession>
<reference evidence="2 3" key="1">
    <citation type="submission" date="2023-03" db="EMBL/GenBank/DDBJ databases">
        <title>Thalassotalea loyana LMG 22536T draft genome sequence.</title>
        <authorList>
            <person name="Sawabe T."/>
        </authorList>
    </citation>
    <scope>NUCLEOTIDE SEQUENCE [LARGE SCALE GENOMIC DNA]</scope>
    <source>
        <strain evidence="2 3">LMG 22536</strain>
    </source>
</reference>
<keyword evidence="1" id="KW-0175">Coiled coil</keyword>
<feature type="coiled-coil region" evidence="1">
    <location>
        <begin position="33"/>
        <end position="60"/>
    </location>
</feature>
<dbReference type="RefSeq" id="WP_284299785.1">
    <property type="nucleotide sequence ID" value="NZ_BSSV01000006.1"/>
</dbReference>
<evidence type="ECO:0000313" key="2">
    <source>
        <dbReference type="EMBL" id="GLX86603.1"/>
    </source>
</evidence>